<comment type="caution">
    <text evidence="6">The sequence shown here is derived from an EMBL/GenBank/DDBJ whole genome shotgun (WGS) entry which is preliminary data.</text>
</comment>
<dbReference type="InterPro" id="IPR036909">
    <property type="entry name" value="Cyt_c-like_dom_sf"/>
</dbReference>
<dbReference type="Proteomes" id="UP000239907">
    <property type="component" value="Unassembled WGS sequence"/>
</dbReference>
<organism evidence="6 7">
    <name type="scientific">Rubritalea profundi</name>
    <dbReference type="NCBI Taxonomy" id="1658618"/>
    <lineage>
        <taxon>Bacteria</taxon>
        <taxon>Pseudomonadati</taxon>
        <taxon>Verrucomicrobiota</taxon>
        <taxon>Verrucomicrobiia</taxon>
        <taxon>Verrucomicrobiales</taxon>
        <taxon>Rubritaleaceae</taxon>
        <taxon>Rubritalea</taxon>
    </lineage>
</organism>
<evidence type="ECO:0000259" key="5">
    <source>
        <dbReference type="PROSITE" id="PS51007"/>
    </source>
</evidence>
<keyword evidence="2 4" id="KW-0479">Metal-binding</keyword>
<gene>
    <name evidence="6" type="ORF">BSZ32_10900</name>
</gene>
<dbReference type="EMBL" id="MQWA01000001">
    <property type="protein sequence ID" value="PQJ28946.1"/>
    <property type="molecule type" value="Genomic_DNA"/>
</dbReference>
<dbReference type="GO" id="GO:0020037">
    <property type="term" value="F:heme binding"/>
    <property type="evidence" value="ECO:0007669"/>
    <property type="project" value="InterPro"/>
</dbReference>
<sequence>MRYFFIIYLLLAVLVVSIGGFRGDKFKNTPIRIFQDMDEQDRINPQQASDFFSDGLGARQPVEETVPQGLEPASIADASTQSFANDNSYYHNGMYDDQVLGTGLPIKELELTEENLPAFINRGKIVFNANCSGCHGISGNGKGVVASYGVPGVINLITSELPDGGKYDVIVNGRGNMSAFGYQIDLKDRWAIIAYLQALQYSRKAPLDLVKDAYEAGSAK</sequence>
<evidence type="ECO:0000256" key="2">
    <source>
        <dbReference type="ARBA" id="ARBA00022723"/>
    </source>
</evidence>
<evidence type="ECO:0000256" key="1">
    <source>
        <dbReference type="ARBA" id="ARBA00022617"/>
    </source>
</evidence>
<evidence type="ECO:0000256" key="3">
    <source>
        <dbReference type="ARBA" id="ARBA00023004"/>
    </source>
</evidence>
<dbReference type="PANTHER" id="PTHR40394:SF2">
    <property type="entry name" value="QUINOL:CYTOCHROME C OXIDOREDUCTASE MEMBRANE PROTEIN"/>
    <property type="match status" value="1"/>
</dbReference>
<protein>
    <recommendedName>
        <fullName evidence="5">Cytochrome c domain-containing protein</fullName>
    </recommendedName>
</protein>
<evidence type="ECO:0000256" key="4">
    <source>
        <dbReference type="PROSITE-ProRule" id="PRU00433"/>
    </source>
</evidence>
<name>A0A2S7U1R2_9BACT</name>
<evidence type="ECO:0000313" key="6">
    <source>
        <dbReference type="EMBL" id="PQJ28946.1"/>
    </source>
</evidence>
<keyword evidence="1 4" id="KW-0349">Heme</keyword>
<dbReference type="AlphaFoldDB" id="A0A2S7U1R2"/>
<proteinExistence type="predicted"/>
<dbReference type="PROSITE" id="PS51007">
    <property type="entry name" value="CYTC"/>
    <property type="match status" value="1"/>
</dbReference>
<feature type="domain" description="Cytochrome c" evidence="5">
    <location>
        <begin position="118"/>
        <end position="200"/>
    </location>
</feature>
<dbReference type="Pfam" id="PF13442">
    <property type="entry name" value="Cytochrome_CBB3"/>
    <property type="match status" value="1"/>
</dbReference>
<evidence type="ECO:0000313" key="7">
    <source>
        <dbReference type="Proteomes" id="UP000239907"/>
    </source>
</evidence>
<reference evidence="6 7" key="1">
    <citation type="submission" date="2016-12" db="EMBL/GenBank/DDBJ databases">
        <title>Study of bacterial adaptation to deep sea.</title>
        <authorList>
            <person name="Song J."/>
            <person name="Yoshizawa S."/>
            <person name="Kogure K."/>
        </authorList>
    </citation>
    <scope>NUCLEOTIDE SEQUENCE [LARGE SCALE GENOMIC DNA]</scope>
    <source>
        <strain evidence="6 7">SAORIC-165</strain>
    </source>
</reference>
<dbReference type="RefSeq" id="WP_165788791.1">
    <property type="nucleotide sequence ID" value="NZ_MQWA01000001.1"/>
</dbReference>
<dbReference type="SUPFAM" id="SSF46626">
    <property type="entry name" value="Cytochrome c"/>
    <property type="match status" value="1"/>
</dbReference>
<dbReference type="InterPro" id="IPR009056">
    <property type="entry name" value="Cyt_c-like_dom"/>
</dbReference>
<dbReference type="GO" id="GO:0046872">
    <property type="term" value="F:metal ion binding"/>
    <property type="evidence" value="ECO:0007669"/>
    <property type="project" value="UniProtKB-KW"/>
</dbReference>
<keyword evidence="7" id="KW-1185">Reference proteome</keyword>
<dbReference type="PANTHER" id="PTHR40394">
    <property type="entry name" value="LIPOPROTEIN-RELATED"/>
    <property type="match status" value="1"/>
</dbReference>
<dbReference type="GO" id="GO:0009055">
    <property type="term" value="F:electron transfer activity"/>
    <property type="evidence" value="ECO:0007669"/>
    <property type="project" value="InterPro"/>
</dbReference>
<keyword evidence="3 4" id="KW-0408">Iron</keyword>
<accession>A0A2S7U1R2</accession>
<dbReference type="Gene3D" id="1.10.760.10">
    <property type="entry name" value="Cytochrome c-like domain"/>
    <property type="match status" value="1"/>
</dbReference>